<gene>
    <name evidence="1" type="ORF">SLEP1_g3948</name>
</gene>
<dbReference type="Proteomes" id="UP001054252">
    <property type="component" value="Unassembled WGS sequence"/>
</dbReference>
<reference evidence="1 2" key="1">
    <citation type="journal article" date="2021" name="Commun. Biol.">
        <title>The genome of Shorea leprosula (Dipterocarpaceae) highlights the ecological relevance of drought in aseasonal tropical rainforests.</title>
        <authorList>
            <person name="Ng K.K.S."/>
            <person name="Kobayashi M.J."/>
            <person name="Fawcett J.A."/>
            <person name="Hatakeyama M."/>
            <person name="Paape T."/>
            <person name="Ng C.H."/>
            <person name="Ang C.C."/>
            <person name="Tnah L.H."/>
            <person name="Lee C.T."/>
            <person name="Nishiyama T."/>
            <person name="Sese J."/>
            <person name="O'Brien M.J."/>
            <person name="Copetti D."/>
            <person name="Mohd Noor M.I."/>
            <person name="Ong R.C."/>
            <person name="Putra M."/>
            <person name="Sireger I.Z."/>
            <person name="Indrioko S."/>
            <person name="Kosugi Y."/>
            <person name="Izuno A."/>
            <person name="Isagi Y."/>
            <person name="Lee S.L."/>
            <person name="Shimizu K.K."/>
        </authorList>
    </citation>
    <scope>NUCLEOTIDE SEQUENCE [LARGE SCALE GENOMIC DNA]</scope>
    <source>
        <strain evidence="1">214</strain>
    </source>
</reference>
<proteinExistence type="predicted"/>
<name>A0AAV5HWS2_9ROSI</name>
<evidence type="ECO:0000313" key="1">
    <source>
        <dbReference type="EMBL" id="GKU89871.1"/>
    </source>
</evidence>
<accession>A0AAV5HWS2</accession>
<organism evidence="1 2">
    <name type="scientific">Rubroshorea leprosula</name>
    <dbReference type="NCBI Taxonomy" id="152421"/>
    <lineage>
        <taxon>Eukaryota</taxon>
        <taxon>Viridiplantae</taxon>
        <taxon>Streptophyta</taxon>
        <taxon>Embryophyta</taxon>
        <taxon>Tracheophyta</taxon>
        <taxon>Spermatophyta</taxon>
        <taxon>Magnoliopsida</taxon>
        <taxon>eudicotyledons</taxon>
        <taxon>Gunneridae</taxon>
        <taxon>Pentapetalae</taxon>
        <taxon>rosids</taxon>
        <taxon>malvids</taxon>
        <taxon>Malvales</taxon>
        <taxon>Dipterocarpaceae</taxon>
        <taxon>Rubroshorea</taxon>
    </lineage>
</organism>
<keyword evidence="2" id="KW-1185">Reference proteome</keyword>
<evidence type="ECO:0000313" key="2">
    <source>
        <dbReference type="Proteomes" id="UP001054252"/>
    </source>
</evidence>
<sequence>MKFIILFCKGKQRHTDHHRTKLVAVAVYYIGDMNRKVKGLCPGSVFDFAWEYILDAFL</sequence>
<dbReference type="EMBL" id="BPVZ01000003">
    <property type="protein sequence ID" value="GKU89871.1"/>
    <property type="molecule type" value="Genomic_DNA"/>
</dbReference>
<comment type="caution">
    <text evidence="1">The sequence shown here is derived from an EMBL/GenBank/DDBJ whole genome shotgun (WGS) entry which is preliminary data.</text>
</comment>
<protein>
    <submittedName>
        <fullName evidence="1">Uncharacterized protein</fullName>
    </submittedName>
</protein>
<dbReference type="AlphaFoldDB" id="A0AAV5HWS2"/>